<keyword evidence="3" id="KW-1185">Reference proteome</keyword>
<accession>A0A934IM30</accession>
<name>A0A934IM30_9HYPH</name>
<dbReference type="EMBL" id="JAEKMH010000001">
    <property type="protein sequence ID" value="MBJ3783173.1"/>
    <property type="molecule type" value="Genomic_DNA"/>
</dbReference>
<evidence type="ECO:0000313" key="2">
    <source>
        <dbReference type="EMBL" id="MBJ3783173.1"/>
    </source>
</evidence>
<dbReference type="Proteomes" id="UP000602124">
    <property type="component" value="Unassembled WGS sequence"/>
</dbReference>
<evidence type="ECO:0000313" key="3">
    <source>
        <dbReference type="Proteomes" id="UP000602124"/>
    </source>
</evidence>
<protein>
    <submittedName>
        <fullName evidence="2">Uncharacterized protein</fullName>
    </submittedName>
</protein>
<reference evidence="2" key="1">
    <citation type="submission" date="2020-12" db="EMBL/GenBank/DDBJ databases">
        <title>Devosia sp. MSA67 isolated from Mo River.</title>
        <authorList>
            <person name="Ma F."/>
            <person name="Zi Z."/>
        </authorList>
    </citation>
    <scope>NUCLEOTIDE SEQUENCE</scope>
    <source>
        <strain evidence="2">MSA67</strain>
    </source>
</reference>
<sequence>MRRLPRAKDIEHQNFPELAEVFQMIDAEIATIIAGDPALHPVAEASRANPSRKPIKPSRHGGRTQRQAA</sequence>
<dbReference type="RefSeq" id="WP_198874425.1">
    <property type="nucleotide sequence ID" value="NZ_JAEKMH010000001.1"/>
</dbReference>
<proteinExistence type="predicted"/>
<comment type="caution">
    <text evidence="2">The sequence shown here is derived from an EMBL/GenBank/DDBJ whole genome shotgun (WGS) entry which is preliminary data.</text>
</comment>
<gene>
    <name evidence="2" type="ORF">JEQ47_00455</name>
</gene>
<feature type="compositionally biased region" description="Basic residues" evidence="1">
    <location>
        <begin position="53"/>
        <end position="63"/>
    </location>
</feature>
<organism evidence="2 3">
    <name type="scientific">Devosia sediminis</name>
    <dbReference type="NCBI Taxonomy" id="2798801"/>
    <lineage>
        <taxon>Bacteria</taxon>
        <taxon>Pseudomonadati</taxon>
        <taxon>Pseudomonadota</taxon>
        <taxon>Alphaproteobacteria</taxon>
        <taxon>Hyphomicrobiales</taxon>
        <taxon>Devosiaceae</taxon>
        <taxon>Devosia</taxon>
    </lineage>
</organism>
<dbReference type="AlphaFoldDB" id="A0A934IM30"/>
<feature type="region of interest" description="Disordered" evidence="1">
    <location>
        <begin position="43"/>
        <end position="69"/>
    </location>
</feature>
<evidence type="ECO:0000256" key="1">
    <source>
        <dbReference type="SAM" id="MobiDB-lite"/>
    </source>
</evidence>